<evidence type="ECO:0000259" key="2">
    <source>
        <dbReference type="PROSITE" id="PS51819"/>
    </source>
</evidence>
<sequence length="268" mass="28246">MSIHHIEIGVSDLARSVDFYRDLLDLKPVGGGQDASIARLSAGPVTLDLVEVAGGSLGGWVNDDLQRGVRHIGFKVGDVDLRAERVRDAGVPFTLPPLDAVGGVRLAFFQDPDGTHLEIIDKYLQYHVIGSAELAARERAAARARPRDAAPAFDHVAVTAADLDAALAFYRDMLGYELIGQISQDQDPRGFLLTYLAAGDAVLEIFTFTAPKTPGPGAPDEARLGFRHVGIAAGDQMSALLSAAGARSTPDGLLAGPDGVALHPVPAR</sequence>
<dbReference type="PANTHER" id="PTHR43048">
    <property type="entry name" value="METHYLMALONYL-COA EPIMERASE"/>
    <property type="match status" value="1"/>
</dbReference>
<dbReference type="Gene3D" id="3.10.180.10">
    <property type="entry name" value="2,3-Dihydroxybiphenyl 1,2-Dioxygenase, domain 1"/>
    <property type="match status" value="2"/>
</dbReference>
<dbReference type="InterPro" id="IPR004360">
    <property type="entry name" value="Glyas_Fos-R_dOase_dom"/>
</dbReference>
<evidence type="ECO:0000256" key="1">
    <source>
        <dbReference type="ARBA" id="ARBA00022723"/>
    </source>
</evidence>
<dbReference type="SUPFAM" id="SSF54593">
    <property type="entry name" value="Glyoxalase/Bleomycin resistance protein/Dihydroxybiphenyl dioxygenase"/>
    <property type="match status" value="2"/>
</dbReference>
<name>A0ABW7AN78_9ACTN</name>
<dbReference type="InterPro" id="IPR051785">
    <property type="entry name" value="MMCE/EMCE_epimerase"/>
</dbReference>
<dbReference type="PROSITE" id="PS51819">
    <property type="entry name" value="VOC"/>
    <property type="match status" value="2"/>
</dbReference>
<proteinExistence type="predicted"/>
<keyword evidence="1" id="KW-0479">Metal-binding</keyword>
<reference evidence="3 4" key="1">
    <citation type="submission" date="2024-10" db="EMBL/GenBank/DDBJ databases">
        <authorList>
            <person name="Topkara A.R."/>
            <person name="Saygin H."/>
        </authorList>
    </citation>
    <scope>NUCLEOTIDE SEQUENCE [LARGE SCALE GENOMIC DNA]</scope>
    <source>
        <strain evidence="3 4">M3C6</strain>
    </source>
</reference>
<dbReference type="EMBL" id="JBICRM010000031">
    <property type="protein sequence ID" value="MFG1708857.1"/>
    <property type="molecule type" value="Genomic_DNA"/>
</dbReference>
<dbReference type="RefSeq" id="WP_393173086.1">
    <property type="nucleotide sequence ID" value="NZ_JBICRM010000031.1"/>
</dbReference>
<feature type="domain" description="VOC" evidence="2">
    <location>
        <begin position="152"/>
        <end position="268"/>
    </location>
</feature>
<gene>
    <name evidence="3" type="ORF">ACFLIM_37235</name>
</gene>
<protein>
    <submittedName>
        <fullName evidence="3">VOC family protein</fullName>
    </submittedName>
</protein>
<dbReference type="InterPro" id="IPR037523">
    <property type="entry name" value="VOC_core"/>
</dbReference>
<dbReference type="Proteomes" id="UP001603978">
    <property type="component" value="Unassembled WGS sequence"/>
</dbReference>
<evidence type="ECO:0000313" key="4">
    <source>
        <dbReference type="Proteomes" id="UP001603978"/>
    </source>
</evidence>
<organism evidence="3 4">
    <name type="scientific">Nonomuraea marmarensis</name>
    <dbReference type="NCBI Taxonomy" id="3351344"/>
    <lineage>
        <taxon>Bacteria</taxon>
        <taxon>Bacillati</taxon>
        <taxon>Actinomycetota</taxon>
        <taxon>Actinomycetes</taxon>
        <taxon>Streptosporangiales</taxon>
        <taxon>Streptosporangiaceae</taxon>
        <taxon>Nonomuraea</taxon>
    </lineage>
</organism>
<feature type="domain" description="VOC" evidence="2">
    <location>
        <begin position="2"/>
        <end position="122"/>
    </location>
</feature>
<dbReference type="InterPro" id="IPR029068">
    <property type="entry name" value="Glyas_Bleomycin-R_OHBP_Dase"/>
</dbReference>
<dbReference type="PANTHER" id="PTHR43048:SF3">
    <property type="entry name" value="METHYLMALONYL-COA EPIMERASE, MITOCHONDRIAL"/>
    <property type="match status" value="1"/>
</dbReference>
<accession>A0ABW7AN78</accession>
<evidence type="ECO:0000313" key="3">
    <source>
        <dbReference type="EMBL" id="MFG1708857.1"/>
    </source>
</evidence>
<dbReference type="CDD" id="cd06587">
    <property type="entry name" value="VOC"/>
    <property type="match status" value="1"/>
</dbReference>
<dbReference type="Pfam" id="PF00903">
    <property type="entry name" value="Glyoxalase"/>
    <property type="match status" value="2"/>
</dbReference>
<keyword evidence="4" id="KW-1185">Reference proteome</keyword>
<comment type="caution">
    <text evidence="3">The sequence shown here is derived from an EMBL/GenBank/DDBJ whole genome shotgun (WGS) entry which is preliminary data.</text>
</comment>